<dbReference type="KEGG" id="dpf:ON006_28035"/>
<keyword evidence="1" id="KW-0378">Hydrolase</keyword>
<dbReference type="InterPro" id="IPR005181">
    <property type="entry name" value="SASA"/>
</dbReference>
<keyword evidence="4" id="KW-1185">Reference proteome</keyword>
<proteinExistence type="predicted"/>
<dbReference type="Gene3D" id="3.40.50.1110">
    <property type="entry name" value="SGNH hydrolase"/>
    <property type="match status" value="1"/>
</dbReference>
<dbReference type="InterPro" id="IPR036514">
    <property type="entry name" value="SGNH_hydro_sf"/>
</dbReference>
<evidence type="ECO:0000313" key="3">
    <source>
        <dbReference type="EMBL" id="WAC11568.1"/>
    </source>
</evidence>
<name>A0A9E8SK41_9BACT</name>
<organism evidence="3 4">
    <name type="scientific">Dyadobacter pollutisoli</name>
    <dbReference type="NCBI Taxonomy" id="2910158"/>
    <lineage>
        <taxon>Bacteria</taxon>
        <taxon>Pseudomonadati</taxon>
        <taxon>Bacteroidota</taxon>
        <taxon>Cytophagia</taxon>
        <taxon>Cytophagales</taxon>
        <taxon>Spirosomataceae</taxon>
        <taxon>Dyadobacter</taxon>
    </lineage>
</organism>
<dbReference type="SUPFAM" id="SSF52266">
    <property type="entry name" value="SGNH hydrolase"/>
    <property type="match status" value="1"/>
</dbReference>
<dbReference type="GO" id="GO:0016788">
    <property type="term" value="F:hydrolase activity, acting on ester bonds"/>
    <property type="evidence" value="ECO:0007669"/>
    <property type="project" value="UniProtKB-ARBA"/>
</dbReference>
<sequence>MVKWLQILFFLFTGPVNLYAQLVITSPVNNQIMQRDADGNATIPVTGYAHFPYKSIAALLTPIEGNVHKAKQWSFSQEQVEQGFLNTVIKAETGWYQLKLIGYSDEGITDSVTVPRVGVGEVLMVTGNSNAMGLPGLGAKSMSSQVISMNMVNKTLNAENITVAPDDPMQPPQFEILKSDNYIFPNGETAWYWGKLGEMLSKRWNTPVLFFNAAWAAANSENYRDAASGKDAYNLYVGKFWPNRQPYSNIVNTIRYFASWSGIRAVLWSHGENDAQLRFKEDDYFNYIRTLIANSRLDTGYNIPWVIARNSASNTQKEPYLPILNAQNRLTEIKNFNIFKGPYLDTIQIPRPVSGHFENVTGGLQGLTLAATSWNRSLPDSIVKKIIPIQPAYFIHTGVTPARLYPGASFTLPYELTGEASGTISMQAELLDKTGKYVANAGSGTKSPLAITIPPNVPNGDYRLRLTASKPVLPGSVSDEFYVNSNYKEVEFVNTIAARIESQSIYVSWLLAADPELKQMILQKTTDGTNYNDLQSFAGAGTVSQVYGYKDNNPGGGSIFYRLRMEYANGTVAYSTIVTIFLNGAPPDLLVFPNPVANQQFYLKAKTGTTIQCMLFDISGNEHPVYTSDREAIGLITVRPVYHLPSGVYILKTVTDTGSTTQRILFK</sequence>
<dbReference type="AlphaFoldDB" id="A0A9E8SK41"/>
<dbReference type="EMBL" id="CP112998">
    <property type="protein sequence ID" value="WAC11568.1"/>
    <property type="molecule type" value="Genomic_DNA"/>
</dbReference>
<reference evidence="3" key="1">
    <citation type="submission" date="2022-11" db="EMBL/GenBank/DDBJ databases">
        <title>Dyadobacter pollutisoli sp. nov., isolated from plastic dumped soil.</title>
        <authorList>
            <person name="Kim J.M."/>
            <person name="Kim K.R."/>
            <person name="Lee J.K."/>
            <person name="Hao L."/>
            <person name="Jeon C.O."/>
        </authorList>
    </citation>
    <scope>NUCLEOTIDE SEQUENCE</scope>
    <source>
        <strain evidence="3">U1</strain>
    </source>
</reference>
<dbReference type="Proteomes" id="UP001164653">
    <property type="component" value="Chromosome"/>
</dbReference>
<dbReference type="NCBIfam" id="TIGR04183">
    <property type="entry name" value="Por_Secre_tail"/>
    <property type="match status" value="1"/>
</dbReference>
<evidence type="ECO:0000256" key="1">
    <source>
        <dbReference type="ARBA" id="ARBA00022801"/>
    </source>
</evidence>
<evidence type="ECO:0000313" key="4">
    <source>
        <dbReference type="Proteomes" id="UP001164653"/>
    </source>
</evidence>
<dbReference type="InterPro" id="IPR026444">
    <property type="entry name" value="Secre_tail"/>
</dbReference>
<gene>
    <name evidence="3" type="ORF">ON006_28035</name>
</gene>
<dbReference type="Pfam" id="PF03629">
    <property type="entry name" value="SASA"/>
    <property type="match status" value="1"/>
</dbReference>
<evidence type="ECO:0000259" key="2">
    <source>
        <dbReference type="Pfam" id="PF03629"/>
    </source>
</evidence>
<accession>A0A9E8SK41</accession>
<dbReference type="RefSeq" id="WP_244821499.1">
    <property type="nucleotide sequence ID" value="NZ_CP112998.1"/>
</dbReference>
<protein>
    <submittedName>
        <fullName evidence="3">T9SS type A sorting domain-containing protein</fullName>
    </submittedName>
</protein>
<feature type="domain" description="Sialate O-acetylesterase" evidence="2">
    <location>
        <begin position="240"/>
        <end position="338"/>
    </location>
</feature>